<protein>
    <submittedName>
        <fullName evidence="1">Uncharacterized protein</fullName>
    </submittedName>
</protein>
<evidence type="ECO:0000313" key="1">
    <source>
        <dbReference type="EMBL" id="GBM47233.1"/>
    </source>
</evidence>
<sequence>LNSGFALNYREGGLIFHQRELFYSEPTQLEKRERFSYFLDLLLQPILKTLKAEKCLKPTCEAMFYRSITVSVRLFNTQRSHLGTVTYHFRG</sequence>
<organism evidence="1 2">
    <name type="scientific">Araneus ventricosus</name>
    <name type="common">Orbweaver spider</name>
    <name type="synonym">Epeira ventricosa</name>
    <dbReference type="NCBI Taxonomy" id="182803"/>
    <lineage>
        <taxon>Eukaryota</taxon>
        <taxon>Metazoa</taxon>
        <taxon>Ecdysozoa</taxon>
        <taxon>Arthropoda</taxon>
        <taxon>Chelicerata</taxon>
        <taxon>Arachnida</taxon>
        <taxon>Araneae</taxon>
        <taxon>Araneomorphae</taxon>
        <taxon>Entelegynae</taxon>
        <taxon>Araneoidea</taxon>
        <taxon>Araneidae</taxon>
        <taxon>Araneus</taxon>
    </lineage>
</organism>
<dbReference type="Proteomes" id="UP000499080">
    <property type="component" value="Unassembled WGS sequence"/>
</dbReference>
<keyword evidence="2" id="KW-1185">Reference proteome</keyword>
<name>A0A4Y2G0T3_ARAVE</name>
<accession>A0A4Y2G0T3</accession>
<feature type="non-terminal residue" evidence="1">
    <location>
        <position position="1"/>
    </location>
</feature>
<dbReference type="EMBL" id="BGPR01097916">
    <property type="protein sequence ID" value="GBM47233.1"/>
    <property type="molecule type" value="Genomic_DNA"/>
</dbReference>
<comment type="caution">
    <text evidence="1">The sequence shown here is derived from an EMBL/GenBank/DDBJ whole genome shotgun (WGS) entry which is preliminary data.</text>
</comment>
<reference evidence="1 2" key="1">
    <citation type="journal article" date="2019" name="Sci. Rep.">
        <title>Orb-weaving spider Araneus ventricosus genome elucidates the spidroin gene catalogue.</title>
        <authorList>
            <person name="Kono N."/>
            <person name="Nakamura H."/>
            <person name="Ohtoshi R."/>
            <person name="Moran D.A.P."/>
            <person name="Shinohara A."/>
            <person name="Yoshida Y."/>
            <person name="Fujiwara M."/>
            <person name="Mori M."/>
            <person name="Tomita M."/>
            <person name="Arakawa K."/>
        </authorList>
    </citation>
    <scope>NUCLEOTIDE SEQUENCE [LARGE SCALE GENOMIC DNA]</scope>
</reference>
<proteinExistence type="predicted"/>
<dbReference type="AlphaFoldDB" id="A0A4Y2G0T3"/>
<evidence type="ECO:0000313" key="2">
    <source>
        <dbReference type="Proteomes" id="UP000499080"/>
    </source>
</evidence>
<gene>
    <name evidence="1" type="ORF">AVEN_136600_1</name>
</gene>